<dbReference type="SUPFAM" id="SSF51004">
    <property type="entry name" value="C-terminal (heme d1) domain of cytochrome cd1-nitrite reductase"/>
    <property type="match status" value="1"/>
</dbReference>
<dbReference type="Pfam" id="PF08309">
    <property type="entry name" value="LVIVD"/>
    <property type="match status" value="1"/>
</dbReference>
<feature type="signal peptide" evidence="1">
    <location>
        <begin position="1"/>
        <end position="20"/>
    </location>
</feature>
<dbReference type="EMBL" id="JAVRHQ010000003">
    <property type="protein sequence ID" value="MDT0641984.1"/>
    <property type="molecule type" value="Genomic_DNA"/>
</dbReference>
<gene>
    <name evidence="2" type="ORF">RM553_03985</name>
</gene>
<evidence type="ECO:0000313" key="2">
    <source>
        <dbReference type="EMBL" id="MDT0641984.1"/>
    </source>
</evidence>
<evidence type="ECO:0000256" key="1">
    <source>
        <dbReference type="SAM" id="SignalP"/>
    </source>
</evidence>
<name>A0ABU3C6P5_9FLAO</name>
<keyword evidence="3" id="KW-1185">Reference proteome</keyword>
<proteinExistence type="predicted"/>
<evidence type="ECO:0000313" key="3">
    <source>
        <dbReference type="Proteomes" id="UP001262889"/>
    </source>
</evidence>
<protein>
    <recommendedName>
        <fullName evidence="4">LVIVD repeat-containing protein</fullName>
    </recommendedName>
</protein>
<dbReference type="InterPro" id="IPR011048">
    <property type="entry name" value="Haem_d1_sf"/>
</dbReference>
<dbReference type="PROSITE" id="PS51257">
    <property type="entry name" value="PROKAR_LIPOPROTEIN"/>
    <property type="match status" value="1"/>
</dbReference>
<keyword evidence="1" id="KW-0732">Signal</keyword>
<comment type="caution">
    <text evidence="2">The sequence shown here is derived from an EMBL/GenBank/DDBJ whole genome shotgun (WGS) entry which is preliminary data.</text>
</comment>
<sequence>MSKRLLALCLCTSMLFFSCSKDNPTTEVQQQTPAYNINNGEDITSSISMEGVGVVGVTAVSDLKASEENSEVINIALEQIAMVEPPIVDGEPVRANHVDVEGDYAYVAYTKEGPSFLGGIQIIDISDKYNPVVVEEMTSSFVDINALYVENNILYYTGAFANPALGFFRPIVGKVNVFSGRFHSFDESILNGQAGVDVLPYENLVLALSGSEGAIAAYDTERMMTLNPEIEAEYPDLRSAAYSNGKLVALSGTEGLLVLNSELQTEKKISLSPMTDASKRTISFYGDKLLVSEGQNGVGLYDLESSSEIARLPINILPENEVADQYKVTNAVTTADDYILMANGGAGFGISKLDDNYALTQEGIIEIDGSVNYVKAKDDYVFVASGTGFRILRMSKPEIAQQTDFLTCSDYDTYSGNKNLNVNSGAVESFSGSATLKHLNVGGILNFCGALNIEKSTNINSNGEFNMSGSLAVGQVGKNEDLNINSKSTLRIEGSLTVYGNLNLNSGATLEFVGNNSTIHVYGDVRKGSDISIIGDYTDTSNKL</sequence>
<evidence type="ECO:0008006" key="4">
    <source>
        <dbReference type="Google" id="ProtNLM"/>
    </source>
</evidence>
<feature type="chain" id="PRO_5046314972" description="LVIVD repeat-containing protein" evidence="1">
    <location>
        <begin position="21"/>
        <end position="544"/>
    </location>
</feature>
<dbReference type="InterPro" id="IPR013211">
    <property type="entry name" value="LVIVD"/>
</dbReference>
<reference evidence="2 3" key="1">
    <citation type="submission" date="2023-09" db="EMBL/GenBank/DDBJ databases">
        <authorList>
            <person name="Rey-Velasco X."/>
        </authorList>
    </citation>
    <scope>NUCLEOTIDE SEQUENCE [LARGE SCALE GENOMIC DNA]</scope>
    <source>
        <strain evidence="2 3">F363</strain>
    </source>
</reference>
<accession>A0ABU3C6P5</accession>
<dbReference type="RefSeq" id="WP_311533659.1">
    <property type="nucleotide sequence ID" value="NZ_JAVRHQ010000003.1"/>
</dbReference>
<organism evidence="2 3">
    <name type="scientific">Autumnicola tepida</name>
    <dbReference type="NCBI Taxonomy" id="3075595"/>
    <lineage>
        <taxon>Bacteria</taxon>
        <taxon>Pseudomonadati</taxon>
        <taxon>Bacteroidota</taxon>
        <taxon>Flavobacteriia</taxon>
        <taxon>Flavobacteriales</taxon>
        <taxon>Flavobacteriaceae</taxon>
        <taxon>Autumnicola</taxon>
    </lineage>
</organism>
<dbReference type="Proteomes" id="UP001262889">
    <property type="component" value="Unassembled WGS sequence"/>
</dbReference>